<evidence type="ECO:0008006" key="3">
    <source>
        <dbReference type="Google" id="ProtNLM"/>
    </source>
</evidence>
<reference evidence="1 2" key="1">
    <citation type="submission" date="2020-10" db="EMBL/GenBank/DDBJ databases">
        <authorList>
            <person name="Castelo-Branco R."/>
            <person name="Eusebio N."/>
            <person name="Adriana R."/>
            <person name="Vieira A."/>
            <person name="Brugerolle De Fraissinette N."/>
            <person name="Rezende De Castro R."/>
            <person name="Schneider M.P."/>
            <person name="Vasconcelos V."/>
            <person name="Leao P.N."/>
        </authorList>
    </citation>
    <scope>NUCLEOTIDE SEQUENCE [LARGE SCALE GENOMIC DNA]</scope>
    <source>
        <strain evidence="1 2">LEGE 00031</strain>
    </source>
</reference>
<comment type="caution">
    <text evidence="1">The sequence shown here is derived from an EMBL/GenBank/DDBJ whole genome shotgun (WGS) entry which is preliminary data.</text>
</comment>
<sequence length="450" mass="52959">MNKINVNTHWLSSIEKPDSSCYLVHLTDKDSLKKILKSNKKNHGVIISKRGRISFTETPLHGLGFFSRRWPDYKGGQNIRYGLGFTKQSLIKLGVKQAVYLNGAIIKSVKKNLSKVKSLSEEQKKDIATICTLNVNEIELILDELQRISTDNGEIYQKGGFTWEREWILPLDDMGAFEFDYQMIELICCPKEEQTEFWEIIKNVYPIKPDFEQSIPVKLHRRMRFVDIDFLYKKITYNLVNLDDYQINRKRFSHFLTTDSFCLLKGRYGSQQAVEKIRDIIFLADLKQDNFVNESLLRQIIFLSFDKSLSFLKQCIPFFEKDSENYNYIYEFYEFVDSYELLKLIVLDENNLRNNIILSLIALLLVGFDSVDECIHYMIKKDKICSVRFTNNLAILTEDPDWKDMFWKYLYDTEVVIKENLFNYLINVGSIPLLQKSYWANCKAILKALF</sequence>
<evidence type="ECO:0000313" key="1">
    <source>
        <dbReference type="EMBL" id="MBE9254217.1"/>
    </source>
</evidence>
<dbReference type="EMBL" id="JADEVV010000026">
    <property type="protein sequence ID" value="MBE9254217.1"/>
    <property type="molecule type" value="Genomic_DNA"/>
</dbReference>
<name>A0ABR9VS87_9SYNC</name>
<accession>A0ABR9VS87</accession>
<protein>
    <recommendedName>
        <fullName evidence="3">EF-hand domain-containing protein</fullName>
    </recommendedName>
</protein>
<dbReference type="Proteomes" id="UP000658720">
    <property type="component" value="Unassembled WGS sequence"/>
</dbReference>
<dbReference type="RefSeq" id="WP_194019864.1">
    <property type="nucleotide sequence ID" value="NZ_JADEVV010000026.1"/>
</dbReference>
<organism evidence="1 2">
    <name type="scientific">Synechocystis salina LEGE 00031</name>
    <dbReference type="NCBI Taxonomy" id="1828736"/>
    <lineage>
        <taxon>Bacteria</taxon>
        <taxon>Bacillati</taxon>
        <taxon>Cyanobacteriota</taxon>
        <taxon>Cyanophyceae</taxon>
        <taxon>Synechococcales</taxon>
        <taxon>Merismopediaceae</taxon>
        <taxon>Synechocystis</taxon>
    </lineage>
</organism>
<gene>
    <name evidence="1" type="ORF">IQ217_10265</name>
</gene>
<keyword evidence="2" id="KW-1185">Reference proteome</keyword>
<evidence type="ECO:0000313" key="2">
    <source>
        <dbReference type="Proteomes" id="UP000658720"/>
    </source>
</evidence>
<proteinExistence type="predicted"/>